<keyword evidence="1" id="KW-0472">Membrane</keyword>
<feature type="transmembrane region" description="Helical" evidence="1">
    <location>
        <begin position="6"/>
        <end position="30"/>
    </location>
</feature>
<sequence length="204" mass="22012">MIEPELLYELIGYLGSALIAAAFLGACLGLTERRPRWFLMVNLVGATALCFPAYQSGTAAALAINGFWILVAFSGLVVAWRRGISPSPLNIALYAYSAAAIALLLADWIIHRNLSMAALGGIIAMLLFMTGYWGLARNLNSARALDTYLWTALAGNLLYIPLLIRDGNLPILALQVACTAIAIGRLSHIHASRYRQRQSAHNGA</sequence>
<evidence type="ECO:0000313" key="4">
    <source>
        <dbReference type="Proteomes" id="UP001161139"/>
    </source>
</evidence>
<evidence type="ECO:0000256" key="1">
    <source>
        <dbReference type="SAM" id="Phobius"/>
    </source>
</evidence>
<reference evidence="3" key="1">
    <citation type="submission" date="2022-09" db="EMBL/GenBank/DDBJ databases">
        <title>Intensive care unit water sources are persistently colonized with multi-drug resistant bacteria and are the site of extensive horizontal gene transfer of antibiotic resistance genes.</title>
        <authorList>
            <person name="Diorio-Toth L."/>
        </authorList>
    </citation>
    <scope>NUCLEOTIDE SEQUENCE</scope>
    <source>
        <strain evidence="3">GD03864</strain>
    </source>
</reference>
<evidence type="ECO:0000259" key="2">
    <source>
        <dbReference type="Pfam" id="PF26604"/>
    </source>
</evidence>
<feature type="transmembrane region" description="Helical" evidence="1">
    <location>
        <begin position="116"/>
        <end position="135"/>
    </location>
</feature>
<feature type="domain" description="CBU-0592-like" evidence="2">
    <location>
        <begin position="8"/>
        <end position="82"/>
    </location>
</feature>
<evidence type="ECO:0000313" key="3">
    <source>
        <dbReference type="EMBL" id="MDH0686893.1"/>
    </source>
</evidence>
<dbReference type="AlphaFoldDB" id="A0ABD4XW37"/>
<feature type="transmembrane region" description="Helical" evidence="1">
    <location>
        <begin position="37"/>
        <end position="54"/>
    </location>
</feature>
<accession>A0ABD4XW37</accession>
<name>A0ABD4XW37_STUST</name>
<feature type="transmembrane region" description="Helical" evidence="1">
    <location>
        <begin position="91"/>
        <end position="110"/>
    </location>
</feature>
<dbReference type="RefSeq" id="WP_279648914.1">
    <property type="nucleotide sequence ID" value="NZ_JAOCDG010000003.1"/>
</dbReference>
<gene>
    <name evidence="3" type="ORF">N5D09_02185</name>
</gene>
<feature type="transmembrane region" description="Helical" evidence="1">
    <location>
        <begin position="170"/>
        <end position="187"/>
    </location>
</feature>
<feature type="transmembrane region" description="Helical" evidence="1">
    <location>
        <begin position="60"/>
        <end position="79"/>
    </location>
</feature>
<dbReference type="EMBL" id="JAOCDG010000003">
    <property type="protein sequence ID" value="MDH0686893.1"/>
    <property type="molecule type" value="Genomic_DNA"/>
</dbReference>
<dbReference type="NCBIfam" id="NF047864">
    <property type="entry name" value="CBU_0592_membra"/>
    <property type="match status" value="1"/>
</dbReference>
<dbReference type="InterPro" id="IPR058058">
    <property type="entry name" value="CBU_0592-like"/>
</dbReference>
<keyword evidence="1" id="KW-0812">Transmembrane</keyword>
<keyword evidence="1" id="KW-1133">Transmembrane helix</keyword>
<proteinExistence type="predicted"/>
<dbReference type="Proteomes" id="UP001161139">
    <property type="component" value="Unassembled WGS sequence"/>
</dbReference>
<comment type="caution">
    <text evidence="3">The sequence shown here is derived from an EMBL/GenBank/DDBJ whole genome shotgun (WGS) entry which is preliminary data.</text>
</comment>
<organism evidence="3 4">
    <name type="scientific">Stutzerimonas stutzeri</name>
    <name type="common">Pseudomonas stutzeri</name>
    <dbReference type="NCBI Taxonomy" id="316"/>
    <lineage>
        <taxon>Bacteria</taxon>
        <taxon>Pseudomonadati</taxon>
        <taxon>Pseudomonadota</taxon>
        <taxon>Gammaproteobacteria</taxon>
        <taxon>Pseudomonadales</taxon>
        <taxon>Pseudomonadaceae</taxon>
        <taxon>Stutzerimonas</taxon>
    </lineage>
</organism>
<protein>
    <recommendedName>
        <fullName evidence="2">CBU-0592-like domain-containing protein</fullName>
    </recommendedName>
</protein>
<feature type="transmembrane region" description="Helical" evidence="1">
    <location>
        <begin position="147"/>
        <end position="164"/>
    </location>
</feature>
<dbReference type="Pfam" id="PF26604">
    <property type="entry name" value="CBU_0592"/>
    <property type="match status" value="1"/>
</dbReference>